<feature type="transmembrane region" description="Helical" evidence="3">
    <location>
        <begin position="238"/>
        <end position="258"/>
    </location>
</feature>
<feature type="transmembrane region" description="Helical" evidence="3">
    <location>
        <begin position="12"/>
        <end position="31"/>
    </location>
</feature>
<keyword evidence="3" id="KW-0812">Transmembrane</keyword>
<evidence type="ECO:0000313" key="5">
    <source>
        <dbReference type="Proteomes" id="UP001159427"/>
    </source>
</evidence>
<evidence type="ECO:0000256" key="1">
    <source>
        <dbReference type="ARBA" id="ARBA00007711"/>
    </source>
</evidence>
<feature type="transmembrane region" description="Helical" evidence="3">
    <location>
        <begin position="204"/>
        <end position="226"/>
    </location>
</feature>
<evidence type="ECO:0000313" key="4">
    <source>
        <dbReference type="EMBL" id="CAH3020012.1"/>
    </source>
</evidence>
<name>A0ABN8LW35_9CNID</name>
<feature type="transmembrane region" description="Helical" evidence="3">
    <location>
        <begin position="37"/>
        <end position="58"/>
    </location>
</feature>
<comment type="similarity">
    <text evidence="1">Belongs to the TMEM121 family.</text>
</comment>
<evidence type="ECO:0000256" key="2">
    <source>
        <dbReference type="SAM" id="MobiDB-lite"/>
    </source>
</evidence>
<reference evidence="4 5" key="1">
    <citation type="submission" date="2022-05" db="EMBL/GenBank/DDBJ databases">
        <authorList>
            <consortium name="Genoscope - CEA"/>
            <person name="William W."/>
        </authorList>
    </citation>
    <scope>NUCLEOTIDE SEQUENCE [LARGE SCALE GENOMIC DNA]</scope>
</reference>
<feature type="compositionally biased region" description="Acidic residues" evidence="2">
    <location>
        <begin position="528"/>
        <end position="539"/>
    </location>
</feature>
<keyword evidence="3" id="KW-0472">Membrane</keyword>
<feature type="transmembrane region" description="Helical" evidence="3">
    <location>
        <begin position="425"/>
        <end position="445"/>
    </location>
</feature>
<feature type="transmembrane region" description="Helical" evidence="3">
    <location>
        <begin position="264"/>
        <end position="286"/>
    </location>
</feature>
<proteinExistence type="inferred from homology"/>
<keyword evidence="5" id="KW-1185">Reference proteome</keyword>
<dbReference type="EMBL" id="CALNXI010000133">
    <property type="protein sequence ID" value="CAH3020012.1"/>
    <property type="molecule type" value="Genomic_DNA"/>
</dbReference>
<feature type="transmembrane region" description="Helical" evidence="3">
    <location>
        <begin position="65"/>
        <end position="88"/>
    </location>
</feature>
<dbReference type="Pfam" id="PF14997">
    <property type="entry name" value="CECR6_TMEM121"/>
    <property type="match status" value="2"/>
</dbReference>
<dbReference type="Proteomes" id="UP001159427">
    <property type="component" value="Unassembled WGS sequence"/>
</dbReference>
<comment type="caution">
    <text evidence="4">The sequence shown here is derived from an EMBL/GenBank/DDBJ whole genome shotgun (WGS) entry which is preliminary data.</text>
</comment>
<feature type="transmembrane region" description="Helical" evidence="3">
    <location>
        <begin position="100"/>
        <end position="117"/>
    </location>
</feature>
<feature type="region of interest" description="Disordered" evidence="2">
    <location>
        <begin position="520"/>
        <end position="539"/>
    </location>
</feature>
<accession>A0ABN8LW35</accession>
<protein>
    <submittedName>
        <fullName evidence="4">Uncharacterized protein</fullName>
    </submittedName>
</protein>
<dbReference type="InterPro" id="IPR032776">
    <property type="entry name" value="CECR6/TMEM121"/>
</dbReference>
<dbReference type="PANTHER" id="PTHR47399">
    <property type="entry name" value="TRANSMEMBRANE PROTEIN 121B"/>
    <property type="match status" value="1"/>
</dbReference>
<dbReference type="InterPro" id="IPR026624">
    <property type="entry name" value="CECR6"/>
</dbReference>
<feature type="transmembrane region" description="Helical" evidence="3">
    <location>
        <begin position="298"/>
        <end position="317"/>
    </location>
</feature>
<dbReference type="PANTHER" id="PTHR47399:SF1">
    <property type="entry name" value="TRANSMEMBRANE PROTEIN 121B"/>
    <property type="match status" value="1"/>
</dbReference>
<organism evidence="4 5">
    <name type="scientific">Porites evermanni</name>
    <dbReference type="NCBI Taxonomy" id="104178"/>
    <lineage>
        <taxon>Eukaryota</taxon>
        <taxon>Metazoa</taxon>
        <taxon>Cnidaria</taxon>
        <taxon>Anthozoa</taxon>
        <taxon>Hexacorallia</taxon>
        <taxon>Scleractinia</taxon>
        <taxon>Fungiina</taxon>
        <taxon>Poritidae</taxon>
        <taxon>Porites</taxon>
    </lineage>
</organism>
<sequence>MASFLVFGGRVLFFALIITQSLMLAAYPATYKEDSNWYAVATSQAPSVIIWLSLVLFSGAKLQRLFYVWGFYILGLVISIAIVFGFVGDVLDNKRFLGPNVLKTVLCITPLLLLLLLNTAKDGSNYKEVLSKLCFYVTVDLFDSVEMLDIVLDEKEHNYGIPKEFGEGMIALAYLSLLLSPWQMAENNLKKEKPKKRTAVLRNIFEIILCVNGVLLGLRLGLFFGYGKDASIFIAKNCIVITLSLFEICSLYGCWGVLSEVMASLLVCGGRVLFLVLIFTQSFLLAAYPAEYKEDSRWYAMSASQALLVIAWLRLVVTSKLKLHWLCYIWALYIVVLIISIVIVFVLVGNTLDKERFFGPNVLKTTLCITPLLLLLLLNTAEDAKENKEVVSKLCFYMVVDLFDSVEMLDISIDEKEHNYGIPKAFGGVMMAFACFSLLLSLLQMAETDTSKRKPRKRMSIARARIVQMVFVNFFFLIFRMVIVLIYKKDESIFIAKNGIAIIRSLFEICDNTTQTSDRENLVKSSLEDSDEDSEDSEI</sequence>
<keyword evidence="3" id="KW-1133">Transmembrane helix</keyword>
<feature type="transmembrane region" description="Helical" evidence="3">
    <location>
        <begin position="466"/>
        <end position="487"/>
    </location>
</feature>
<gene>
    <name evidence="4" type="ORF">PEVE_00005189</name>
</gene>
<feature type="transmembrane region" description="Helical" evidence="3">
    <location>
        <begin position="323"/>
        <end position="349"/>
    </location>
</feature>
<evidence type="ECO:0000256" key="3">
    <source>
        <dbReference type="SAM" id="Phobius"/>
    </source>
</evidence>